<dbReference type="PATRIC" id="fig|1476583.3.peg.3021"/>
<dbReference type="InterPro" id="IPR011990">
    <property type="entry name" value="TPR-like_helical_dom_sf"/>
</dbReference>
<keyword evidence="2" id="KW-1185">Reference proteome</keyword>
<dbReference type="AlphaFoldDB" id="A0A016QLJ6"/>
<organism evidence="1 2">
    <name type="scientific">Deinococcus phoenicis</name>
    <dbReference type="NCBI Taxonomy" id="1476583"/>
    <lineage>
        <taxon>Bacteria</taxon>
        <taxon>Thermotogati</taxon>
        <taxon>Deinococcota</taxon>
        <taxon>Deinococci</taxon>
        <taxon>Deinococcales</taxon>
        <taxon>Deinococcaceae</taxon>
        <taxon>Deinococcus</taxon>
    </lineage>
</organism>
<dbReference type="SUPFAM" id="SSF48452">
    <property type="entry name" value="TPR-like"/>
    <property type="match status" value="1"/>
</dbReference>
<evidence type="ECO:0000313" key="2">
    <source>
        <dbReference type="Proteomes" id="UP000020492"/>
    </source>
</evidence>
<comment type="caution">
    <text evidence="1">The sequence shown here is derived from an EMBL/GenBank/DDBJ whole genome shotgun (WGS) entry which is preliminary data.</text>
</comment>
<proteinExistence type="predicted"/>
<protein>
    <submittedName>
        <fullName evidence="1">Uncharacterized protein</fullName>
    </submittedName>
</protein>
<dbReference type="EMBL" id="JHAC01000058">
    <property type="protein sequence ID" value="EYB66933.1"/>
    <property type="molecule type" value="Genomic_DNA"/>
</dbReference>
<name>A0A016QLJ6_9DEIO</name>
<evidence type="ECO:0000313" key="1">
    <source>
        <dbReference type="EMBL" id="EYB66933.1"/>
    </source>
</evidence>
<dbReference type="Proteomes" id="UP000020492">
    <property type="component" value="Unassembled WGS sequence"/>
</dbReference>
<reference evidence="1 2" key="1">
    <citation type="submission" date="2014-03" db="EMBL/GenBank/DDBJ databases">
        <title>Draft genome sequence of Deinococcus phoenicis 1P10ME.</title>
        <authorList>
            <person name="Stepanov V.G."/>
            <person name="Vaishampayan P."/>
            <person name="Venkateswaran K."/>
            <person name="Fox G.E."/>
        </authorList>
    </citation>
    <scope>NUCLEOTIDE SEQUENCE [LARGE SCALE GENOMIC DNA]</scope>
    <source>
        <strain evidence="1 2">1P10ME</strain>
    </source>
</reference>
<gene>
    <name evidence="1" type="ORF">DEIPH_ctg060orf0007</name>
</gene>
<sequence length="579" mass="65330">MPTQVFLQLDKDLDLANWPDVLSWTAKASAAGASQQEIANAFFSDGSALGNIRAFTHLMRTPGFTKEIGLACLRPAYRATSDELLKIIIATSVHHLGIQRSLLEGEKNSKTSPGGMELLAEYLNDLRSLHRIGILPLEAEYRIYHAMAVTALTLNDAKELERLINRLLVLAEIIGHEELSDRTTNFCITALTNVDSYSRIISLGYPQLQRTPPPSMEDSYESVIANMAHAYLHMGAYRKCKSLFEEGLKKSPDSVQLKNYFLWNQVQAGQLDLSTELPMEWDRIKRYRWQIESFQELGRAMAEGPHRVQRQRQHFLRMVEITNEGIDTRLTRDSTIERWLRARARLGLQEYALALDELRMIQSPNPDDFLYRAWINAIHLELGMTTLPQLIKPMHELEEEARQLYRDVHKVNNADAEGLAYLTARWMPGATAYLGRIPDGIAECRVALEDVFRITSRSRWRMTVLPPPLALSLTLGALGKEHRPSLNANTNFQLRPLREKIGEADVWGPVVAPVSLALGLLRAGHLETAREWLSVTLVAPQVKGEGAELTEQINTLFKQAAEGERSFAALLQALDLLKV</sequence>
<accession>A0A016QLJ6</accession>
<dbReference type="Gene3D" id="1.25.40.10">
    <property type="entry name" value="Tetratricopeptide repeat domain"/>
    <property type="match status" value="1"/>
</dbReference>